<protein>
    <submittedName>
        <fullName evidence="1">Uncharacterized protein</fullName>
    </submittedName>
</protein>
<organism evidence="1 2">
    <name type="scientific">Roseobacter insulae</name>
    <dbReference type="NCBI Taxonomy" id="2859783"/>
    <lineage>
        <taxon>Bacteria</taxon>
        <taxon>Pseudomonadati</taxon>
        <taxon>Pseudomonadota</taxon>
        <taxon>Alphaproteobacteria</taxon>
        <taxon>Rhodobacterales</taxon>
        <taxon>Roseobacteraceae</taxon>
        <taxon>Roseobacter</taxon>
    </lineage>
</organism>
<comment type="caution">
    <text evidence="1">The sequence shown here is derived from an EMBL/GenBank/DDBJ whole genome shotgun (WGS) entry which is preliminary data.</text>
</comment>
<dbReference type="RefSeq" id="WP_219499547.1">
    <property type="nucleotide sequence ID" value="NZ_JAHXDN010000001.1"/>
</dbReference>
<name>A0A9X1FUG2_9RHOB</name>
<evidence type="ECO:0000313" key="2">
    <source>
        <dbReference type="Proteomes" id="UP001138661"/>
    </source>
</evidence>
<dbReference type="EMBL" id="JAHXDN010000001">
    <property type="protein sequence ID" value="MBW4707093.1"/>
    <property type="molecule type" value="Genomic_DNA"/>
</dbReference>
<evidence type="ECO:0000313" key="1">
    <source>
        <dbReference type="EMBL" id="MBW4707093.1"/>
    </source>
</evidence>
<keyword evidence="2" id="KW-1185">Reference proteome</keyword>
<sequence length="115" mass="12521">MKQDKSEDALVARIIAANSQISARSRLNDWFSRSTAAWGFILLQQHSRCKRMQHKINKSGLGSSPILAARCTSEGATSPNWKFTDGIRRPGRGATPTFAVAARTTAYDINTAPAS</sequence>
<proteinExistence type="predicted"/>
<reference evidence="1" key="1">
    <citation type="submission" date="2021-07" db="EMBL/GenBank/DDBJ databases">
        <title>Roseobacter insulae sp. nov., isolated from a tidal flat.</title>
        <authorList>
            <person name="Park S."/>
            <person name="Yoon J.-H."/>
        </authorList>
    </citation>
    <scope>NUCLEOTIDE SEQUENCE</scope>
    <source>
        <strain evidence="1">YSTF-M11</strain>
    </source>
</reference>
<dbReference type="AlphaFoldDB" id="A0A9X1FUG2"/>
<accession>A0A9X1FUG2</accession>
<dbReference type="Proteomes" id="UP001138661">
    <property type="component" value="Unassembled WGS sequence"/>
</dbReference>
<gene>
    <name evidence="1" type="ORF">KX928_04755</name>
</gene>